<protein>
    <submittedName>
        <fullName evidence="2">Helix-turn-helix domain-containing protein</fullName>
    </submittedName>
</protein>
<organism evidence="2 3">
    <name type="scientific">Aurantimonas aggregata</name>
    <dbReference type="NCBI Taxonomy" id="2047720"/>
    <lineage>
        <taxon>Bacteria</taxon>
        <taxon>Pseudomonadati</taxon>
        <taxon>Pseudomonadota</taxon>
        <taxon>Alphaproteobacteria</taxon>
        <taxon>Hyphomicrobiales</taxon>
        <taxon>Aurantimonadaceae</taxon>
        <taxon>Aurantimonas</taxon>
    </lineage>
</organism>
<dbReference type="SUPFAM" id="SSF47413">
    <property type="entry name" value="lambda repressor-like DNA-binding domains"/>
    <property type="match status" value="1"/>
</dbReference>
<dbReference type="InterPro" id="IPR001387">
    <property type="entry name" value="Cro/C1-type_HTH"/>
</dbReference>
<dbReference type="EMBL" id="JAAAMJ010000004">
    <property type="protein sequence ID" value="NDV86683.1"/>
    <property type="molecule type" value="Genomic_DNA"/>
</dbReference>
<evidence type="ECO:0000259" key="1">
    <source>
        <dbReference type="PROSITE" id="PS50943"/>
    </source>
</evidence>
<dbReference type="CDD" id="cd00093">
    <property type="entry name" value="HTH_XRE"/>
    <property type="match status" value="1"/>
</dbReference>
<accession>A0A6L9MFU9</accession>
<gene>
    <name evidence="2" type="ORF">GTW51_08210</name>
</gene>
<dbReference type="InterPro" id="IPR010982">
    <property type="entry name" value="Lambda_DNA-bd_dom_sf"/>
</dbReference>
<dbReference type="Proteomes" id="UP000476332">
    <property type="component" value="Unassembled WGS sequence"/>
</dbReference>
<feature type="domain" description="HTH cro/C1-type" evidence="1">
    <location>
        <begin position="62"/>
        <end position="116"/>
    </location>
</feature>
<dbReference type="GO" id="GO:0003677">
    <property type="term" value="F:DNA binding"/>
    <property type="evidence" value="ECO:0007669"/>
    <property type="project" value="InterPro"/>
</dbReference>
<keyword evidence="3" id="KW-1185">Reference proteome</keyword>
<name>A0A6L9MFU9_9HYPH</name>
<evidence type="ECO:0000313" key="2">
    <source>
        <dbReference type="EMBL" id="NDV86683.1"/>
    </source>
</evidence>
<proteinExistence type="predicted"/>
<comment type="caution">
    <text evidence="2">The sequence shown here is derived from an EMBL/GenBank/DDBJ whole genome shotgun (WGS) entry which is preliminary data.</text>
</comment>
<dbReference type="Gene3D" id="1.10.260.40">
    <property type="entry name" value="lambda repressor-like DNA-binding domains"/>
    <property type="match status" value="1"/>
</dbReference>
<dbReference type="Pfam" id="PF01381">
    <property type="entry name" value="HTH_3"/>
    <property type="match status" value="1"/>
</dbReference>
<evidence type="ECO:0000313" key="3">
    <source>
        <dbReference type="Proteomes" id="UP000476332"/>
    </source>
</evidence>
<dbReference type="SMART" id="SM00530">
    <property type="entry name" value="HTH_XRE"/>
    <property type="match status" value="1"/>
</dbReference>
<sequence>MNEAVNLKGESLIVMTRAEYEDLIEDSGDIALIRQAEIDYPDAPAMPAEIAEQIWNEGLHPLAGWRKSLGMTQAELAAKAGVRAASVSDIESRKIDPRLSTLKALAAALKLGIEDIVD</sequence>
<reference evidence="2 3" key="1">
    <citation type="submission" date="2020-01" db="EMBL/GenBank/DDBJ databases">
        <title>Genomes of bacteria type strains.</title>
        <authorList>
            <person name="Chen J."/>
            <person name="Zhu S."/>
            <person name="Chen J."/>
        </authorList>
    </citation>
    <scope>NUCLEOTIDE SEQUENCE [LARGE SCALE GENOMIC DNA]</scope>
    <source>
        <strain evidence="2 3">KCTC 52919</strain>
    </source>
</reference>
<dbReference type="PROSITE" id="PS50943">
    <property type="entry name" value="HTH_CROC1"/>
    <property type="match status" value="1"/>
</dbReference>
<dbReference type="AlphaFoldDB" id="A0A6L9MFU9"/>
<dbReference type="RefSeq" id="WP_163043434.1">
    <property type="nucleotide sequence ID" value="NZ_JAAAMJ010000004.1"/>
</dbReference>